<dbReference type="EMBL" id="BPVZ01000081">
    <property type="protein sequence ID" value="GKV28958.1"/>
    <property type="molecule type" value="Genomic_DNA"/>
</dbReference>
<sequence length="69" mass="7258">MGIPAGPDGAGKIPREILRGENAPHPRFTGRNIPPCPVPMTGILVGLRGDRGKLPSLPITIDGSHCMHI</sequence>
<comment type="caution">
    <text evidence="1">The sequence shown here is derived from an EMBL/GenBank/DDBJ whole genome shotgun (WGS) entry which is preliminary data.</text>
</comment>
<accession>A0AAV5KX53</accession>
<dbReference type="Proteomes" id="UP001054252">
    <property type="component" value="Unassembled WGS sequence"/>
</dbReference>
<keyword evidence="2" id="KW-1185">Reference proteome</keyword>
<reference evidence="1 2" key="1">
    <citation type="journal article" date="2021" name="Commun. Biol.">
        <title>The genome of Shorea leprosula (Dipterocarpaceae) highlights the ecological relevance of drought in aseasonal tropical rainforests.</title>
        <authorList>
            <person name="Ng K.K.S."/>
            <person name="Kobayashi M.J."/>
            <person name="Fawcett J.A."/>
            <person name="Hatakeyama M."/>
            <person name="Paape T."/>
            <person name="Ng C.H."/>
            <person name="Ang C.C."/>
            <person name="Tnah L.H."/>
            <person name="Lee C.T."/>
            <person name="Nishiyama T."/>
            <person name="Sese J."/>
            <person name="O'Brien M.J."/>
            <person name="Copetti D."/>
            <person name="Mohd Noor M.I."/>
            <person name="Ong R.C."/>
            <person name="Putra M."/>
            <person name="Sireger I.Z."/>
            <person name="Indrioko S."/>
            <person name="Kosugi Y."/>
            <person name="Izuno A."/>
            <person name="Isagi Y."/>
            <person name="Lee S.L."/>
            <person name="Shimizu K.K."/>
        </authorList>
    </citation>
    <scope>NUCLEOTIDE SEQUENCE [LARGE SCALE GENOMIC DNA]</scope>
    <source>
        <strain evidence="1">214</strain>
    </source>
</reference>
<name>A0AAV5KX53_9ROSI</name>
<proteinExistence type="predicted"/>
<evidence type="ECO:0000313" key="1">
    <source>
        <dbReference type="EMBL" id="GKV28958.1"/>
    </source>
</evidence>
<protein>
    <submittedName>
        <fullName evidence="1">Uncharacterized protein</fullName>
    </submittedName>
</protein>
<dbReference type="AlphaFoldDB" id="A0AAV5KX53"/>
<evidence type="ECO:0000313" key="2">
    <source>
        <dbReference type="Proteomes" id="UP001054252"/>
    </source>
</evidence>
<gene>
    <name evidence="1" type="ORF">SLEP1_g37941</name>
</gene>
<organism evidence="1 2">
    <name type="scientific">Rubroshorea leprosula</name>
    <dbReference type="NCBI Taxonomy" id="152421"/>
    <lineage>
        <taxon>Eukaryota</taxon>
        <taxon>Viridiplantae</taxon>
        <taxon>Streptophyta</taxon>
        <taxon>Embryophyta</taxon>
        <taxon>Tracheophyta</taxon>
        <taxon>Spermatophyta</taxon>
        <taxon>Magnoliopsida</taxon>
        <taxon>eudicotyledons</taxon>
        <taxon>Gunneridae</taxon>
        <taxon>Pentapetalae</taxon>
        <taxon>rosids</taxon>
        <taxon>malvids</taxon>
        <taxon>Malvales</taxon>
        <taxon>Dipterocarpaceae</taxon>
        <taxon>Rubroshorea</taxon>
    </lineage>
</organism>